<sequence length="74" mass="7611">MTDVVAEMTATVFRVHVAVGDRVSVDDPVVTLESMKMEIPAVAGVSGTVSRLDVAEGSAVEEGSVLAVIEPDPA</sequence>
<accession>A0A5C4VKJ6</accession>
<dbReference type="PANTHER" id="PTHR45266">
    <property type="entry name" value="OXALOACETATE DECARBOXYLASE ALPHA CHAIN"/>
    <property type="match status" value="1"/>
</dbReference>
<dbReference type="Pfam" id="PF00364">
    <property type="entry name" value="Biotin_lipoyl"/>
    <property type="match status" value="1"/>
</dbReference>
<dbReference type="SUPFAM" id="SSF51230">
    <property type="entry name" value="Single hybrid motif"/>
    <property type="match status" value="1"/>
</dbReference>
<evidence type="ECO:0000256" key="1">
    <source>
        <dbReference type="ARBA" id="ARBA00023267"/>
    </source>
</evidence>
<dbReference type="RefSeq" id="WP_139624544.1">
    <property type="nucleotide sequence ID" value="NZ_VDMP01000027.1"/>
</dbReference>
<keyword evidence="1" id="KW-0092">Biotin</keyword>
<evidence type="ECO:0000259" key="2">
    <source>
        <dbReference type="PROSITE" id="PS50968"/>
    </source>
</evidence>
<dbReference type="OrthoDB" id="163546at2"/>
<dbReference type="InterPro" id="IPR000089">
    <property type="entry name" value="Biotin_lipoyl"/>
</dbReference>
<evidence type="ECO:0000313" key="4">
    <source>
        <dbReference type="Proteomes" id="UP000313231"/>
    </source>
</evidence>
<protein>
    <submittedName>
        <fullName evidence="3">Biotin/lipoyl-binding carrier protein</fullName>
    </submittedName>
</protein>
<name>A0A5C4VKJ6_9ACTN</name>
<dbReference type="AlphaFoldDB" id="A0A5C4VKJ6"/>
<dbReference type="Proteomes" id="UP000313231">
    <property type="component" value="Unassembled WGS sequence"/>
</dbReference>
<gene>
    <name evidence="3" type="ORF">FHP29_19595</name>
</gene>
<proteinExistence type="predicted"/>
<comment type="caution">
    <text evidence="3">The sequence shown here is derived from an EMBL/GenBank/DDBJ whole genome shotgun (WGS) entry which is preliminary data.</text>
</comment>
<evidence type="ECO:0000313" key="3">
    <source>
        <dbReference type="EMBL" id="TNM36358.1"/>
    </source>
</evidence>
<reference evidence="3 4" key="1">
    <citation type="journal article" date="2016" name="Int. J. Syst. Evol. Microbiol.">
        <title>Nocardioides albidus sp. nov., an actinobacterium isolated from garden soil.</title>
        <authorList>
            <person name="Singh H."/>
            <person name="Du J."/>
            <person name="Trinh H."/>
            <person name="Won K."/>
            <person name="Yang J.E."/>
            <person name="Yin C."/>
            <person name="Kook M."/>
            <person name="Yi T.H."/>
        </authorList>
    </citation>
    <scope>NUCLEOTIDE SEQUENCE [LARGE SCALE GENOMIC DNA]</scope>
    <source>
        <strain evidence="3 4">CCTCC AB 2015297</strain>
    </source>
</reference>
<dbReference type="EMBL" id="VDMP01000027">
    <property type="protein sequence ID" value="TNM36358.1"/>
    <property type="molecule type" value="Genomic_DNA"/>
</dbReference>
<dbReference type="Gene3D" id="2.40.50.100">
    <property type="match status" value="1"/>
</dbReference>
<dbReference type="CDD" id="cd06850">
    <property type="entry name" value="biotinyl_domain"/>
    <property type="match status" value="1"/>
</dbReference>
<feature type="domain" description="Lipoyl-binding" evidence="2">
    <location>
        <begin position="1"/>
        <end position="70"/>
    </location>
</feature>
<dbReference type="NCBIfam" id="NF004547">
    <property type="entry name" value="PRK05889.1"/>
    <property type="match status" value="1"/>
</dbReference>
<dbReference type="PANTHER" id="PTHR45266:SF3">
    <property type="entry name" value="OXALOACETATE DECARBOXYLASE ALPHA CHAIN"/>
    <property type="match status" value="1"/>
</dbReference>
<dbReference type="PROSITE" id="PS50968">
    <property type="entry name" value="BIOTINYL_LIPOYL"/>
    <property type="match status" value="1"/>
</dbReference>
<keyword evidence="4" id="KW-1185">Reference proteome</keyword>
<organism evidence="3 4">
    <name type="scientific">Nocardioides albidus</name>
    <dbReference type="NCBI Taxonomy" id="1517589"/>
    <lineage>
        <taxon>Bacteria</taxon>
        <taxon>Bacillati</taxon>
        <taxon>Actinomycetota</taxon>
        <taxon>Actinomycetes</taxon>
        <taxon>Propionibacteriales</taxon>
        <taxon>Nocardioidaceae</taxon>
        <taxon>Nocardioides</taxon>
    </lineage>
</organism>
<dbReference type="InterPro" id="IPR011053">
    <property type="entry name" value="Single_hybrid_motif"/>
</dbReference>
<dbReference type="InterPro" id="IPR050709">
    <property type="entry name" value="Biotin_Carboxyl_Carrier/Decarb"/>
</dbReference>